<dbReference type="InterPro" id="IPR025338">
    <property type="entry name" value="DUF4244"/>
</dbReference>
<comment type="caution">
    <text evidence="2">The sequence shown here is derived from an EMBL/GenBank/DDBJ whole genome shotgun (WGS) entry which is preliminary data.</text>
</comment>
<accession>A0A918WCE7</accession>
<organism evidence="2 3">
    <name type="scientific">Streptomyces cinnamoneus</name>
    <name type="common">Streptoverticillium cinnamoneum</name>
    <dbReference type="NCBI Taxonomy" id="53446"/>
    <lineage>
        <taxon>Bacteria</taxon>
        <taxon>Bacillati</taxon>
        <taxon>Actinomycetota</taxon>
        <taxon>Actinomycetes</taxon>
        <taxon>Kitasatosporales</taxon>
        <taxon>Streptomycetaceae</taxon>
        <taxon>Streptomyces</taxon>
        <taxon>Streptomyces cinnamoneus group</taxon>
    </lineage>
</organism>
<evidence type="ECO:0000256" key="1">
    <source>
        <dbReference type="SAM" id="Phobius"/>
    </source>
</evidence>
<reference evidence="2" key="2">
    <citation type="submission" date="2020-09" db="EMBL/GenBank/DDBJ databases">
        <authorList>
            <person name="Sun Q."/>
            <person name="Ohkuma M."/>
        </authorList>
    </citation>
    <scope>NUCLEOTIDE SEQUENCE</scope>
    <source>
        <strain evidence="2">JCM 4633</strain>
    </source>
</reference>
<sequence length="45" mass="4552">MTTAEYAVGTLAACALAAVLYKVVTSGAVSGALQQLIVRALHATF</sequence>
<keyword evidence="1" id="KW-0472">Membrane</keyword>
<keyword evidence="1" id="KW-0812">Transmembrane</keyword>
<reference evidence="2" key="1">
    <citation type="journal article" date="2014" name="Int. J. Syst. Evol. Microbiol.">
        <title>Complete genome sequence of Corynebacterium casei LMG S-19264T (=DSM 44701T), isolated from a smear-ripened cheese.</title>
        <authorList>
            <consortium name="US DOE Joint Genome Institute (JGI-PGF)"/>
            <person name="Walter F."/>
            <person name="Albersmeier A."/>
            <person name="Kalinowski J."/>
            <person name="Ruckert C."/>
        </authorList>
    </citation>
    <scope>NUCLEOTIDE SEQUENCE</scope>
    <source>
        <strain evidence="2">JCM 4633</strain>
    </source>
</reference>
<dbReference type="Proteomes" id="UP000646244">
    <property type="component" value="Unassembled WGS sequence"/>
</dbReference>
<keyword evidence="1" id="KW-1133">Transmembrane helix</keyword>
<gene>
    <name evidence="2" type="ORF">GCM10010507_05500</name>
</gene>
<proteinExistence type="predicted"/>
<feature type="transmembrane region" description="Helical" evidence="1">
    <location>
        <begin position="6"/>
        <end position="24"/>
    </location>
</feature>
<evidence type="ECO:0000313" key="2">
    <source>
        <dbReference type="EMBL" id="GHC35504.1"/>
    </source>
</evidence>
<dbReference type="Pfam" id="PF14029">
    <property type="entry name" value="DUF4244"/>
    <property type="match status" value="1"/>
</dbReference>
<name>A0A918WCE7_STRCJ</name>
<protein>
    <recommendedName>
        <fullName evidence="4">DUF4244 domain-containing protein</fullName>
    </recommendedName>
</protein>
<evidence type="ECO:0008006" key="4">
    <source>
        <dbReference type="Google" id="ProtNLM"/>
    </source>
</evidence>
<dbReference type="AlphaFoldDB" id="A0A918WCE7"/>
<dbReference type="EMBL" id="BMVB01000002">
    <property type="protein sequence ID" value="GHC35504.1"/>
    <property type="molecule type" value="Genomic_DNA"/>
</dbReference>
<evidence type="ECO:0000313" key="3">
    <source>
        <dbReference type="Proteomes" id="UP000646244"/>
    </source>
</evidence>